<evidence type="ECO:0000256" key="1">
    <source>
        <dbReference type="ARBA" id="ARBA00002076"/>
    </source>
</evidence>
<keyword evidence="5" id="KW-0964">Secreted</keyword>
<dbReference type="InterPro" id="IPR023828">
    <property type="entry name" value="Peptidase_S8_Ser-AS"/>
</dbReference>
<feature type="domain" description="PA" evidence="15">
    <location>
        <begin position="400"/>
        <end position="475"/>
    </location>
</feature>
<accession>A0AAE1KHG7</accession>
<dbReference type="InterPro" id="IPR045051">
    <property type="entry name" value="SBT"/>
</dbReference>
<dbReference type="Gene3D" id="3.40.50.200">
    <property type="entry name" value="Peptidase S8/S53 domain"/>
    <property type="match status" value="1"/>
</dbReference>
<evidence type="ECO:0000259" key="17">
    <source>
        <dbReference type="Pfam" id="PF17766"/>
    </source>
</evidence>
<dbReference type="CDD" id="cd02120">
    <property type="entry name" value="PA_subtilisin_like"/>
    <property type="match status" value="1"/>
</dbReference>
<dbReference type="InterPro" id="IPR000209">
    <property type="entry name" value="Peptidase_S8/S53_dom"/>
</dbReference>
<dbReference type="InterPro" id="IPR015500">
    <property type="entry name" value="Peptidase_S8_subtilisin-rel"/>
</dbReference>
<keyword evidence="7 13" id="KW-0732">Signal</keyword>
<evidence type="ECO:0000313" key="19">
    <source>
        <dbReference type="Proteomes" id="UP001293593"/>
    </source>
</evidence>
<feature type="chain" id="PRO_5042289725" evidence="13">
    <location>
        <begin position="29"/>
        <end position="773"/>
    </location>
</feature>
<comment type="subcellular location">
    <subcellularLocation>
        <location evidence="2">Secreted</location>
        <location evidence="2">Extracellular space</location>
        <location evidence="2">Apoplast</location>
    </subcellularLocation>
</comment>
<evidence type="ECO:0000256" key="8">
    <source>
        <dbReference type="ARBA" id="ARBA00022801"/>
    </source>
</evidence>
<evidence type="ECO:0000259" key="16">
    <source>
        <dbReference type="Pfam" id="PF05922"/>
    </source>
</evidence>
<dbReference type="Pfam" id="PF17766">
    <property type="entry name" value="fn3_6"/>
    <property type="match status" value="1"/>
</dbReference>
<evidence type="ECO:0000256" key="4">
    <source>
        <dbReference type="ARBA" id="ARBA00022523"/>
    </source>
</evidence>
<dbReference type="FunFam" id="2.60.40.2310:FF:000001">
    <property type="entry name" value="Subtilisin-like protease SBT1.5"/>
    <property type="match status" value="1"/>
</dbReference>
<dbReference type="InterPro" id="IPR003137">
    <property type="entry name" value="PA_domain"/>
</dbReference>
<dbReference type="GO" id="GO:0009610">
    <property type="term" value="P:response to symbiotic fungus"/>
    <property type="evidence" value="ECO:0007669"/>
    <property type="project" value="UniProtKB-ARBA"/>
</dbReference>
<evidence type="ECO:0000256" key="5">
    <source>
        <dbReference type="ARBA" id="ARBA00022525"/>
    </source>
</evidence>
<comment type="similarity">
    <text evidence="3 12">Belongs to the peptidase S8 family.</text>
</comment>
<dbReference type="PROSITE" id="PS51892">
    <property type="entry name" value="SUBTILASE"/>
    <property type="match status" value="1"/>
</dbReference>
<proteinExistence type="inferred from homology"/>
<dbReference type="GO" id="GO:0009609">
    <property type="term" value="P:response to symbiotic bacterium"/>
    <property type="evidence" value="ECO:0007669"/>
    <property type="project" value="UniProtKB-ARBA"/>
</dbReference>
<dbReference type="SUPFAM" id="SSF52743">
    <property type="entry name" value="Subtilisin-like"/>
    <property type="match status" value="1"/>
</dbReference>
<evidence type="ECO:0000256" key="12">
    <source>
        <dbReference type="PROSITE-ProRule" id="PRU01240"/>
    </source>
</evidence>
<keyword evidence="8 12" id="KW-0378">Hydrolase</keyword>
<evidence type="ECO:0000259" key="15">
    <source>
        <dbReference type="Pfam" id="PF02225"/>
    </source>
</evidence>
<evidence type="ECO:0000256" key="10">
    <source>
        <dbReference type="ARBA" id="ARBA00023180"/>
    </source>
</evidence>
<keyword evidence="9 12" id="KW-0720">Serine protease</keyword>
<dbReference type="GO" id="GO:0004252">
    <property type="term" value="F:serine-type endopeptidase activity"/>
    <property type="evidence" value="ECO:0007669"/>
    <property type="project" value="UniProtKB-UniRule"/>
</dbReference>
<evidence type="ECO:0000256" key="7">
    <source>
        <dbReference type="ARBA" id="ARBA00022729"/>
    </source>
</evidence>
<dbReference type="CDD" id="cd04852">
    <property type="entry name" value="Peptidases_S8_3"/>
    <property type="match status" value="1"/>
</dbReference>
<feature type="signal peptide" evidence="13">
    <location>
        <begin position="1"/>
        <end position="28"/>
    </location>
</feature>
<dbReference type="Gene3D" id="2.60.40.2310">
    <property type="match status" value="1"/>
</dbReference>
<sequence length="773" mass="83478">MGLSVIRFLLSSILLLSCFLLQSQPVHSDKKSYIVYLGSHSHGPTPSAHDQDSATSSHYSLLASHLGSEKKAKEAIFYSYNKHINGFAALLEKEEAADIARNPKVVSVFKNRGHKLQTTRSWEFLGLESSNGQVSEDSMWKKARYGEDTIIGNIDTGVWPESESFKDEGMGPVPSRWRGVCQLDNFRCNRKLIGARFFSNGYESQFGKLNESLYTARDEIAHGTPTLSVAGGNFVRGVSVLGFGNGTAKGGSPRARVAAYKVCWLSVTGIQCTDADVMDAFDAAISDGVDVISFSLGKPVPPEFFRDGFSIGAFHAIANGVMVVAGAGNEGPGFGTVTNVAPWMFTVAASSIDRDFANYIVLGDQKHILGSSLSTGLPSENFYPLINSVDAKAANATVEDAQLCNAGSLDPEKAKGKILVCLVTSRDGILLAEQGAVLAGAVGLILANDEKRGNDIMAVVHLLPASHINFTDGEYIYSYTKLTKAPRAYMTRAKTRVGIKPAPVVASLSSRGPSIIQPAILKPDVTAPGLDILYANPDGLPVTAVDSDKRRFPFNIGSGTSIACPHVSGIVGLLKTAYPHWSPAAIRSAIMTTAMTLDNNNRPISDQSKQEPSPFAYGAGHIQPDLAMDPGLVYDLNTDDYLNFLCAHDYNQTQIMLFSKSPYSCPEFFTIADFNYPSISVPNLAGYQSVTVTRTLTNVGDLGTYSVHVKAPHAVHVLVEPSLLKFEKAGEKKTFKVILKWIGEDDISDYVFGEIMWSDGKHKVKSPIVVKHI</sequence>
<dbReference type="InterPro" id="IPR037045">
    <property type="entry name" value="S8pro/Inhibitor_I9_sf"/>
</dbReference>
<organism evidence="18 19">
    <name type="scientific">Acacia crassicarpa</name>
    <name type="common">northern wattle</name>
    <dbReference type="NCBI Taxonomy" id="499986"/>
    <lineage>
        <taxon>Eukaryota</taxon>
        <taxon>Viridiplantae</taxon>
        <taxon>Streptophyta</taxon>
        <taxon>Embryophyta</taxon>
        <taxon>Tracheophyta</taxon>
        <taxon>Spermatophyta</taxon>
        <taxon>Magnoliopsida</taxon>
        <taxon>eudicotyledons</taxon>
        <taxon>Gunneridae</taxon>
        <taxon>Pentapetalae</taxon>
        <taxon>rosids</taxon>
        <taxon>fabids</taxon>
        <taxon>Fabales</taxon>
        <taxon>Fabaceae</taxon>
        <taxon>Caesalpinioideae</taxon>
        <taxon>mimosoid clade</taxon>
        <taxon>Acacieae</taxon>
        <taxon>Acacia</taxon>
    </lineage>
</organism>
<dbReference type="PANTHER" id="PTHR10795">
    <property type="entry name" value="PROPROTEIN CONVERTASE SUBTILISIN/KEXIN"/>
    <property type="match status" value="1"/>
</dbReference>
<feature type="domain" description="Peptidase S8/S53" evidence="14">
    <location>
        <begin position="146"/>
        <end position="620"/>
    </location>
</feature>
<dbReference type="InterPro" id="IPR036852">
    <property type="entry name" value="Peptidase_S8/S53_dom_sf"/>
</dbReference>
<dbReference type="Pfam" id="PF00082">
    <property type="entry name" value="Peptidase_S8"/>
    <property type="match status" value="1"/>
</dbReference>
<feature type="active site" description="Charge relay system" evidence="11 12">
    <location>
        <position position="561"/>
    </location>
</feature>
<dbReference type="Pfam" id="PF05922">
    <property type="entry name" value="Inhibitor_I9"/>
    <property type="match status" value="1"/>
</dbReference>
<evidence type="ECO:0000259" key="14">
    <source>
        <dbReference type="Pfam" id="PF00082"/>
    </source>
</evidence>
<protein>
    <submittedName>
        <fullName evidence="18">Uncharacterized protein</fullName>
    </submittedName>
</protein>
<reference evidence="18" key="1">
    <citation type="submission" date="2023-10" db="EMBL/GenBank/DDBJ databases">
        <title>Chromosome-level genome of the transformable northern wattle, Acacia crassicarpa.</title>
        <authorList>
            <person name="Massaro I."/>
            <person name="Sinha N.R."/>
            <person name="Poethig S."/>
            <person name="Leichty A.R."/>
        </authorList>
    </citation>
    <scope>NUCLEOTIDE SEQUENCE</scope>
    <source>
        <strain evidence="18">Acra3RX</strain>
        <tissue evidence="18">Leaf</tissue>
    </source>
</reference>
<keyword evidence="4" id="KW-0052">Apoplast</keyword>
<dbReference type="GO" id="GO:0006508">
    <property type="term" value="P:proteolysis"/>
    <property type="evidence" value="ECO:0007669"/>
    <property type="project" value="UniProtKB-KW"/>
</dbReference>
<evidence type="ECO:0000256" key="9">
    <source>
        <dbReference type="ARBA" id="ARBA00022825"/>
    </source>
</evidence>
<dbReference type="EMBL" id="JAWXYG010000004">
    <property type="protein sequence ID" value="KAK4275254.1"/>
    <property type="molecule type" value="Genomic_DNA"/>
</dbReference>
<dbReference type="InterPro" id="IPR034197">
    <property type="entry name" value="Peptidases_S8_3"/>
</dbReference>
<keyword evidence="19" id="KW-1185">Reference proteome</keyword>
<feature type="active site" description="Charge relay system" evidence="11 12">
    <location>
        <position position="222"/>
    </location>
</feature>
<gene>
    <name evidence="18" type="ORF">QN277_018370</name>
</gene>
<name>A0AAE1KHG7_9FABA</name>
<evidence type="ECO:0000256" key="6">
    <source>
        <dbReference type="ARBA" id="ARBA00022670"/>
    </source>
</evidence>
<comment type="function">
    <text evidence="1">Required for arbuscular mycorrhiza (AM) development during AM symbiosis with AM fungi (e.g. Glomeromycota intraradices).</text>
</comment>
<dbReference type="PRINTS" id="PR00723">
    <property type="entry name" value="SUBTILISIN"/>
</dbReference>
<dbReference type="InterPro" id="IPR010259">
    <property type="entry name" value="S8pro/Inhibitor_I9"/>
</dbReference>
<feature type="domain" description="Inhibitor I9" evidence="16">
    <location>
        <begin position="32"/>
        <end position="116"/>
    </location>
</feature>
<evidence type="ECO:0000256" key="3">
    <source>
        <dbReference type="ARBA" id="ARBA00011073"/>
    </source>
</evidence>
<keyword evidence="6 12" id="KW-0645">Protease</keyword>
<dbReference type="AlphaFoldDB" id="A0AAE1KHG7"/>
<dbReference type="InterPro" id="IPR041469">
    <property type="entry name" value="Subtilisin-like_FN3"/>
</dbReference>
<evidence type="ECO:0000256" key="11">
    <source>
        <dbReference type="PIRSR" id="PIRSR615500-1"/>
    </source>
</evidence>
<keyword evidence="10" id="KW-0325">Glycoprotein</keyword>
<comment type="caution">
    <text evidence="18">The sequence shown here is derived from an EMBL/GenBank/DDBJ whole genome shotgun (WGS) entry which is preliminary data.</text>
</comment>
<evidence type="ECO:0000256" key="2">
    <source>
        <dbReference type="ARBA" id="ARBA00004271"/>
    </source>
</evidence>
<dbReference type="PROSITE" id="PS00138">
    <property type="entry name" value="SUBTILASE_SER"/>
    <property type="match status" value="1"/>
</dbReference>
<evidence type="ECO:0000313" key="18">
    <source>
        <dbReference type="EMBL" id="KAK4275254.1"/>
    </source>
</evidence>
<dbReference type="FunFam" id="3.40.50.200:FF:000006">
    <property type="entry name" value="Subtilisin-like protease SBT1.5"/>
    <property type="match status" value="1"/>
</dbReference>
<dbReference type="Pfam" id="PF02225">
    <property type="entry name" value="PA"/>
    <property type="match status" value="1"/>
</dbReference>
<dbReference type="FunFam" id="3.50.30.30:FF:000005">
    <property type="entry name" value="subtilisin-like protease SBT1.5"/>
    <property type="match status" value="1"/>
</dbReference>
<dbReference type="GO" id="GO:0048046">
    <property type="term" value="C:apoplast"/>
    <property type="evidence" value="ECO:0007669"/>
    <property type="project" value="UniProtKB-SubCell"/>
</dbReference>
<dbReference type="Gene3D" id="3.30.70.80">
    <property type="entry name" value="Peptidase S8 propeptide/proteinase inhibitor I9"/>
    <property type="match status" value="1"/>
</dbReference>
<evidence type="ECO:0000256" key="13">
    <source>
        <dbReference type="SAM" id="SignalP"/>
    </source>
</evidence>
<feature type="active site" description="Charge relay system" evidence="11 12">
    <location>
        <position position="155"/>
    </location>
</feature>
<dbReference type="Gene3D" id="3.50.30.30">
    <property type="match status" value="1"/>
</dbReference>
<feature type="domain" description="Subtilisin-like protease fibronectin type-III" evidence="17">
    <location>
        <begin position="673"/>
        <end position="770"/>
    </location>
</feature>
<dbReference type="Proteomes" id="UP001293593">
    <property type="component" value="Unassembled WGS sequence"/>
</dbReference>
<dbReference type="PROSITE" id="PS51257">
    <property type="entry name" value="PROKAR_LIPOPROTEIN"/>
    <property type="match status" value="1"/>
</dbReference>
<dbReference type="FunFam" id="3.30.70.80:FF:000002">
    <property type="entry name" value="Subtilisin-like protease SBT5.3"/>
    <property type="match status" value="1"/>
</dbReference>